<feature type="domain" description="RING-type" evidence="6">
    <location>
        <begin position="12"/>
        <end position="58"/>
    </location>
</feature>
<dbReference type="InterPro" id="IPR050731">
    <property type="entry name" value="HRD1_E3_ubiq-ligases"/>
</dbReference>
<keyword evidence="8" id="KW-1185">Reference proteome</keyword>
<feature type="domain" description="RING-type" evidence="6">
    <location>
        <begin position="1392"/>
        <end position="1438"/>
    </location>
</feature>
<dbReference type="Gene3D" id="3.30.40.10">
    <property type="entry name" value="Zinc/RING finger domain, C3HC4 (zinc finger)"/>
    <property type="match status" value="2"/>
</dbReference>
<dbReference type="InterPro" id="IPR001965">
    <property type="entry name" value="Znf_PHD"/>
</dbReference>
<dbReference type="InterPro" id="IPR001841">
    <property type="entry name" value="Znf_RING"/>
</dbReference>
<dbReference type="Pfam" id="PF13639">
    <property type="entry name" value="zf-RING_2"/>
    <property type="match status" value="2"/>
</dbReference>
<feature type="region of interest" description="Disordered" evidence="5">
    <location>
        <begin position="1552"/>
        <end position="1573"/>
    </location>
</feature>
<reference evidence="7" key="1">
    <citation type="submission" date="2023-10" db="EMBL/GenBank/DDBJ databases">
        <authorList>
            <person name="Chen Y."/>
            <person name="Shah S."/>
            <person name="Dougan E. K."/>
            <person name="Thang M."/>
            <person name="Chan C."/>
        </authorList>
    </citation>
    <scope>NUCLEOTIDE SEQUENCE [LARGE SCALE GENOMIC DNA]</scope>
</reference>
<gene>
    <name evidence="7" type="ORF">PCOR1329_LOCUS8086</name>
</gene>
<keyword evidence="1" id="KW-0479">Metal-binding</keyword>
<keyword evidence="2 4" id="KW-0863">Zinc-finger</keyword>
<evidence type="ECO:0000256" key="3">
    <source>
        <dbReference type="ARBA" id="ARBA00022833"/>
    </source>
</evidence>
<evidence type="ECO:0000256" key="4">
    <source>
        <dbReference type="PROSITE-ProRule" id="PRU00175"/>
    </source>
</evidence>
<feature type="region of interest" description="Disordered" evidence="5">
    <location>
        <begin position="99"/>
        <end position="121"/>
    </location>
</feature>
<evidence type="ECO:0000256" key="1">
    <source>
        <dbReference type="ARBA" id="ARBA00022723"/>
    </source>
</evidence>
<dbReference type="Proteomes" id="UP001189429">
    <property type="component" value="Unassembled WGS sequence"/>
</dbReference>
<dbReference type="EMBL" id="CAUYUJ010002219">
    <property type="protein sequence ID" value="CAK0799724.1"/>
    <property type="molecule type" value="Genomic_DNA"/>
</dbReference>
<keyword evidence="3" id="KW-0862">Zinc</keyword>
<dbReference type="PANTHER" id="PTHR22763">
    <property type="entry name" value="RING ZINC FINGER PROTEIN"/>
    <property type="match status" value="1"/>
</dbReference>
<evidence type="ECO:0000256" key="5">
    <source>
        <dbReference type="SAM" id="MobiDB-lite"/>
    </source>
</evidence>
<comment type="caution">
    <text evidence="7">The sequence shown here is derived from an EMBL/GenBank/DDBJ whole genome shotgun (WGS) entry which is preliminary data.</text>
</comment>
<protein>
    <recommendedName>
        <fullName evidence="6">RING-type domain-containing protein</fullName>
    </recommendedName>
</protein>
<name>A0ABN9Q250_9DINO</name>
<evidence type="ECO:0000259" key="6">
    <source>
        <dbReference type="PROSITE" id="PS50089"/>
    </source>
</evidence>
<accession>A0ABN9Q250</accession>
<proteinExistence type="predicted"/>
<dbReference type="InterPro" id="IPR013083">
    <property type="entry name" value="Znf_RING/FYVE/PHD"/>
</dbReference>
<dbReference type="SUPFAM" id="SSF57850">
    <property type="entry name" value="RING/U-box"/>
    <property type="match status" value="2"/>
</dbReference>
<sequence length="2889" mass="310492">MAGNAEDRDTMCAICWSDFDEAPCEALMCGHVFHAECLARDMEARGVSKRLQRCPKCKMTADAAEKAPVAGGHGVFAIPDAQGGTRVLRRRAQARASGICGAGSSSGDAAGAATDGQNGSALPAAEAAPAAAAVPQDIVPAEAAPADAAAVPRDIVPAAGAPMDIVPAASQGGELAGSQAGDGELAGSQAGDGPVMLDPLRGLQWRSAAAKRRKIMKDAPELVQQWNERIRAAAGAGALNDVLFSKETSAGFENAETAVATIKKCLESIANDTREPHELAADLDFDQRPGHPLVWYDVVKRICDAQGYHHEGFALLLESNIGFCEHSETYLTHDLGCTHRVSPSQACLVSQSASMRKSPQLELADSLILDAESAPLEWADRKVLMTDGTKKGTESTLEQYRRGLLSSSEGANTIYVEGYSSKEARIHFFFKQRLCQWTQAESISSPTGHGPMALVKGTYNFGCRIITQPETADSTMRPGAQGWHKRLSIAAAPQESRLAGWANGFADTECQDFLKENRINKWWKAKLLFFRSDLLRSSLSTMRIFQHCAGEQAPLRSQISFLELAAALQRVHRQWQLRHGAYISMLAKDPSVGGMAPAPLAGRLQLSLEQTLQAALLQHTPRDGRITYTAFRLAVRGKRGPAFRGATGQPGVGPLMPRIKVAVAALVAGGVLEEAPGADQGFVKVGYLKQSEKQAAFRRSLGVSVEAWAPRAALPELGARDAAALDAALAQRDSARSGVGARADKRARLALRFRAGRTRGTLARLLQCGLVSGDGGPAETLAPRAGLAGKLRGEEVVVLDAFVCRGRLRCDVAPVVQGSGAGAAGGAHVLRTSLRRGLTTRAGSDLTDVQHRWRCRSIVRGVPWMARVPEGVSDGGRAASVAPRALVEDAQMLQSFRHALAGMNVAAPACQRPAAPVLVIPKAADDHARQFRHWVARQQGGPRCSRAGNAGAGATFGTSRGQCSWTVRGGYASRAWAVHEHGHCPQASYGGRGDDVGHRCYFPVADEDVVRVAPDAIVIRGNAAEGGQKEGRCYVTGRFLARFLFCLNDTLNFRECRRQLLGEYVAVARGAEAGLSDAGARAVLFNIAFALPKRKMLGMIAPRAFSAPISRRVSEMRRLQSLYNGSGLRVDGNFKLAKKIWRGAGKSRQKPFSCVLGICGTDGSPLLPVAPVRGEAWMDIKRVLQPLLADIVSARQAAGMSLEDACPAFVSTDSYNKHFKKYADVVNEACQLARVRTAGATPRGPLAACCIVAPSVGVLVAGEPFHDVLNARNRKARLPCRRLESAGATSCGLLWLSLPRPSRKRSRSSALPAWVDDDVMYFQQSERARLMLEPETALRLEQELADAARQHFLMVATAVSAFSKPAEVSLLNSRWRGKSGMAGNAEDRDTMCAICWSDFDEAPCEALMCGHVFHAECLARDMEARGVSKRLQRCPKCKMTADAAEKAPVAGGHGVFAIPDAQGGTRVLRRRAQARASGICGAGSSSGDAAGAATDGQNGSALPAAEAAPAAAAVPQDIVPAEAAPADAAAVPRDIVPAAGAPMDIVPAASQGGELAGSQAGDGELAGSQAGDGPVMLDPLRGLQWRSAAAKRRKIMKDAPELVQQWNERIRAAAGAGALNDVLFSKETSAGFENAETAVATIKKCLESIANDTREPHELAADLDFDQRPGHPLVWYDVVKRICDAQGYHHEGFALLLESNIGFCEHSETYLTHDLGCTHRVSPSQACLVSQSASMRKSPQLELADSLILDAESAPLEWADRKVLMTDGTKKGTESTLEQYRRGLLSSSEGANTIYVEGYSSKEARIHFFFKQRLCQWTQAESISSPTGHGPMALVKGTYNFGCRIITQPETADSTMRPGAQGWHKRLSIAAAPQESRLAGWANGFADTECQDFLKENRINKWWKAKLLFFRSDLLRSSLSTMRIFQHCAGEQAPLRSQISFLELAAALQRVHRQWQLHHGAYISMLAKDPSVGGMAPAPLAGRLQLSLEQTLQAALLQHAPRDGRITHTAFRLAVRGKRGPAFRGATGQPGVGPLMPRIKVAVAALVAGGVLEEAPGADQGFVKVGYLKQSEKQAAFRRSLGVSVEAWAPRAALPELGPRDAAALDAALAQRDSARSGVGARADKRARLALRFRAGRTRGTLARLLQCGLVSGDGGPAETLAPRAGLAGKLRGEEVVVLDAFVCRGRLRCDVAPVVQGSGAGAAGGAHVLRTSLRRGLTTRAGSDLTDVQHRWRCRSIVRGVPWMARVPEGVSDGGRAASVAPRALVEDAQMLQSFRHALAGMNSLVIPKAADDHARQFRHWVARQQGEAALQPSGECRRGSYVWDFPWPVQLDRQRWVCFTCRAVHEHGRCPQASCGGRGDDVGHRRYFPVTDEDVVRVAPDAIVIRGNAAEGGQKEGRCYVTGRFLARFLFCLNDTLNFRECRRQLLGEYVAVARGAEAGLSDADARAVLFNIAFALPKRKMLGMIALRAFSAPISRRVSEMRRLQSLYNGSGLRVDGNFKLAKKIWRGAGKSRQKPFSCVLGICGTDGSPLLPVAPVRGEAWMDIKRVLQPLLADIVSARQAAGMSLEDACPAFVSTDSYNKHFKKYADVVNEACQLARVRTAGATPRGPLAARCIVAPSVGVLVAGEPFHDVLNARRCVERQLGSTTAPADFCHDHADLIGRLNAPRGPPEEPQGAPPVPALGERGRDLLRTAVAQSAASFQEALAQDPDGARDLRAFLSSPGVLRAKGVWKSAFGAQPPRPVLAREVRGRRCVFNSKLRRHYSRLLKSRRLSGLLAWQECAEGLRAAGVGPRSGTVPVEQSWAITASYWPSETKTAGEKVFKFFADLSFLRFLYMHFHSSALPAWVDDDVMYFQQSERARLMLEPETALRLEQELADAARQSSQ</sequence>
<organism evidence="7 8">
    <name type="scientific">Prorocentrum cordatum</name>
    <dbReference type="NCBI Taxonomy" id="2364126"/>
    <lineage>
        <taxon>Eukaryota</taxon>
        <taxon>Sar</taxon>
        <taxon>Alveolata</taxon>
        <taxon>Dinophyceae</taxon>
        <taxon>Prorocentrales</taxon>
        <taxon>Prorocentraceae</taxon>
        <taxon>Prorocentrum</taxon>
    </lineage>
</organism>
<dbReference type="SMART" id="SM00184">
    <property type="entry name" value="RING"/>
    <property type="match status" value="2"/>
</dbReference>
<feature type="region of interest" description="Disordered" evidence="5">
    <location>
        <begin position="1479"/>
        <end position="1501"/>
    </location>
</feature>
<evidence type="ECO:0000256" key="2">
    <source>
        <dbReference type="ARBA" id="ARBA00022771"/>
    </source>
</evidence>
<dbReference type="PROSITE" id="PS50089">
    <property type="entry name" value="ZF_RING_2"/>
    <property type="match status" value="2"/>
</dbReference>
<dbReference type="SMART" id="SM00249">
    <property type="entry name" value="PHD"/>
    <property type="match status" value="2"/>
</dbReference>
<evidence type="ECO:0000313" key="7">
    <source>
        <dbReference type="EMBL" id="CAK0799724.1"/>
    </source>
</evidence>
<evidence type="ECO:0000313" key="8">
    <source>
        <dbReference type="Proteomes" id="UP001189429"/>
    </source>
</evidence>